<dbReference type="KEGG" id="amc:MADE_1000585"/>
<gene>
    <name evidence="1" type="ordered locus">MADE_1000585</name>
</gene>
<evidence type="ECO:0008006" key="3">
    <source>
        <dbReference type="Google" id="ProtNLM"/>
    </source>
</evidence>
<reference evidence="1 2" key="2">
    <citation type="journal article" date="2015" name="Antonie Van Leeuwenhoek">
        <title>Ecophysiological diversity of a novel member of the genus Alteromonas, and description of Alteromonas mediterranea sp. nov.</title>
        <authorList>
            <person name="Ivanova E.P."/>
            <person name="Lopez-Perez M."/>
            <person name="Zabalos M."/>
            <person name="Nguyen S.H."/>
            <person name="Webb H.K."/>
            <person name="Ryan J."/>
            <person name="Lagutin K."/>
            <person name="Vyssotski M."/>
            <person name="Crawford R.J."/>
            <person name="Rodriguez-Valera F."/>
        </authorList>
    </citation>
    <scope>NUCLEOTIDE SEQUENCE [LARGE SCALE GENOMIC DNA]</scope>
    <source>
        <strain evidence="2">DSM 17117 / CIP 110805 / LMG 28347 / Deep ecotype</strain>
    </source>
</reference>
<reference evidence="1 2" key="1">
    <citation type="journal article" date="2008" name="ISME J.">
        <title>Comparative genomics of two ecotypes of the marine planktonic copiotroph Alteromonas macleodii suggests alternative lifestyles associated with different kinds of particulate organic matter.</title>
        <authorList>
            <person name="Ivars-Martinez E."/>
            <person name="Martin-Cuadrado A.B."/>
            <person name="D'Auria G."/>
            <person name="Mira A."/>
            <person name="Ferriera S."/>
            <person name="Johnson J."/>
            <person name="Friedman R."/>
            <person name="Rodriguez-Valera F."/>
        </authorList>
    </citation>
    <scope>NUCLEOTIDE SEQUENCE [LARGE SCALE GENOMIC DNA]</scope>
    <source>
        <strain evidence="2">DSM 17117 / CIP 110805 / LMG 28347 / Deep ecotype</strain>
    </source>
</reference>
<dbReference type="HOGENOM" id="CLU_008329_0_0_6"/>
<protein>
    <recommendedName>
        <fullName evidence="3">ATP-binding protein</fullName>
    </recommendedName>
</protein>
<keyword evidence="2" id="KW-1185">Reference proteome</keyword>
<dbReference type="Gene3D" id="3.40.50.300">
    <property type="entry name" value="P-loop containing nucleotide triphosphate hydrolases"/>
    <property type="match status" value="1"/>
</dbReference>
<accession>F2G2Q6</accession>
<organism evidence="1 2">
    <name type="scientific">Alteromonas mediterranea (strain DSM 17117 / CIP 110805 / LMG 28347 / Deep ecotype)</name>
    <dbReference type="NCBI Taxonomy" id="1774373"/>
    <lineage>
        <taxon>Bacteria</taxon>
        <taxon>Pseudomonadati</taxon>
        <taxon>Pseudomonadota</taxon>
        <taxon>Gammaproteobacteria</taxon>
        <taxon>Alteromonadales</taxon>
        <taxon>Alteromonadaceae</taxon>
        <taxon>Alteromonas/Salinimonas group</taxon>
        <taxon>Alteromonas</taxon>
    </lineage>
</organism>
<evidence type="ECO:0000313" key="1">
    <source>
        <dbReference type="EMBL" id="AEA96266.1"/>
    </source>
</evidence>
<dbReference type="EMBL" id="CP001103">
    <property type="protein sequence ID" value="AEA96266.1"/>
    <property type="molecule type" value="Genomic_DNA"/>
</dbReference>
<dbReference type="AlphaFoldDB" id="F2G2Q6"/>
<evidence type="ECO:0000313" key="2">
    <source>
        <dbReference type="Proteomes" id="UP000001870"/>
    </source>
</evidence>
<dbReference type="SUPFAM" id="SSF52540">
    <property type="entry name" value="P-loop containing nucleoside triphosphate hydrolases"/>
    <property type="match status" value="1"/>
</dbReference>
<sequence length="1077" mass="120742">MITIKQNYKSSTRIDGLVDPKQFIDNIVLHGTALSTLDTLGKEVNNTNQRCFTLTGTYGTGKSTFALFMSLLLSADKKVRSLASKKLLAAQADSTFIKDFKVKKGWKVVKHVCGLGAPAEGLANSVLSTLQGNVAPSGEDDNFYVELIKSALNSQDEDADGVLILLDEMGKALDYQSRENKDLHFFQELADAIEKSNKPVVLIGFLHQSFAEYARSMTSHIQREWGKVQGRYRDIAYSPSIDESLILIGETVKADNDLKQRIERKYARLVDVVAKYLGREKNITNSLKNALPIDPVVSLLLGPISKRSFSQNERSLFGFLASSEKLSFNQFINTFYADDESSEALKLYNANLFWQYLTTNLDHIISSSRDGKIWLEAKDALYRASLDGEELHEAITKTVALITMFGYQYQLFASREFLISYFEQLGYKAKNVTNALEELESWKVLIYRDLHQALTIFQGSDIDVNEIITSTVDAIKDGVDWVSEVSSTKHILASAHYHRKGTLRWADVQLINERSVNLIASKAKSSAENAAFVNFYVPTSKAALELLKKVAAKQSQVVFSESIAPENLRTLAIEQIALRNIKETNKTLVHDKIAREEVESRLQANERALENELDLLFNKSQWHYEGRQYSDVSLSTIVSALADEIYSESPVIINELVNRNKPSGSANAAIKKLVLAMAENYGEELLGFPSDTFPAEKGLYFSCLANFGIHCAIDNGWGYPTEIENSDVDNLFRKTHETLIADTNAPVWLSEIDEYWAAAPYGLTKGIRAIWLMAFVMKHMKDYAFYDKNDATGEIIFITQPDDEFALKLIQKPHNVAVQAIHIDQEKTAYLNKVAEALDSVTNHEHDYSKDVTPLNVAEGLVTFYSSLSSYTVATKNVTKKARKFLEITKKASDPNAYLFKALPELLETDLDSISVQDVEDILRTLKNAHGELLSNFKKTTEKALGNDLIAKSTCTAVVDFTDDHKLKSFAQRLSERKENDNRWVSNLISLLSSKSERNWDDLAIKRAQVALPELVEKFKIAAHRAKFSGLDFAEIEKEFNEQIQGITSSLEGLDSEKKKTLLVALLDELENGAVKS</sequence>
<dbReference type="InterPro" id="IPR027417">
    <property type="entry name" value="P-loop_NTPase"/>
</dbReference>
<proteinExistence type="predicted"/>
<name>F2G2Q6_ALTMD</name>
<dbReference type="Proteomes" id="UP000001870">
    <property type="component" value="Chromosome"/>
</dbReference>
<dbReference type="PATRIC" id="fig|314275.5.peg.124"/>